<proteinExistence type="predicted"/>
<dbReference type="InterPro" id="IPR027417">
    <property type="entry name" value="P-loop_NTPase"/>
</dbReference>
<gene>
    <name evidence="3" type="ORF">BT96DRAFT_829716</name>
</gene>
<keyword evidence="1" id="KW-0677">Repeat</keyword>
<sequence>LEDTRVEIIADMLRWIHGPDGEVSKAFFLCGEAGTGKSTISYTIGQKAKDAKCLGAFFCFDCTFAAEHTPYQQNLGVLWRTVDSSFTKFRKGLVELLDTDPNISTSMSLKEQWNKLIVAPAKCFTPIFGPIVIIIDALDECGPKEEG</sequence>
<name>A0A6A4H4I1_9AGAR</name>
<dbReference type="OrthoDB" id="163438at2759"/>
<protein>
    <recommendedName>
        <fullName evidence="2">Nephrocystin 3-like N-terminal domain-containing protein</fullName>
    </recommendedName>
</protein>
<evidence type="ECO:0000259" key="2">
    <source>
        <dbReference type="Pfam" id="PF24883"/>
    </source>
</evidence>
<organism evidence="3 4">
    <name type="scientific">Gymnopus androsaceus JB14</name>
    <dbReference type="NCBI Taxonomy" id="1447944"/>
    <lineage>
        <taxon>Eukaryota</taxon>
        <taxon>Fungi</taxon>
        <taxon>Dikarya</taxon>
        <taxon>Basidiomycota</taxon>
        <taxon>Agaricomycotina</taxon>
        <taxon>Agaricomycetes</taxon>
        <taxon>Agaricomycetidae</taxon>
        <taxon>Agaricales</taxon>
        <taxon>Marasmiineae</taxon>
        <taxon>Omphalotaceae</taxon>
        <taxon>Gymnopus</taxon>
    </lineage>
</organism>
<dbReference type="Pfam" id="PF24883">
    <property type="entry name" value="NPHP3_N"/>
    <property type="match status" value="1"/>
</dbReference>
<evidence type="ECO:0000313" key="4">
    <source>
        <dbReference type="Proteomes" id="UP000799118"/>
    </source>
</evidence>
<evidence type="ECO:0000313" key="3">
    <source>
        <dbReference type="EMBL" id="KAE9393109.1"/>
    </source>
</evidence>
<feature type="domain" description="Nephrocystin 3-like N-terminal" evidence="2">
    <location>
        <begin position="12"/>
        <end position="144"/>
    </location>
</feature>
<keyword evidence="4" id="KW-1185">Reference proteome</keyword>
<evidence type="ECO:0000256" key="1">
    <source>
        <dbReference type="ARBA" id="ARBA00022737"/>
    </source>
</evidence>
<reference evidence="3" key="1">
    <citation type="journal article" date="2019" name="Environ. Microbiol.">
        <title>Fungal ecological strategies reflected in gene transcription - a case study of two litter decomposers.</title>
        <authorList>
            <person name="Barbi F."/>
            <person name="Kohler A."/>
            <person name="Barry K."/>
            <person name="Baskaran P."/>
            <person name="Daum C."/>
            <person name="Fauchery L."/>
            <person name="Ihrmark K."/>
            <person name="Kuo A."/>
            <person name="LaButti K."/>
            <person name="Lipzen A."/>
            <person name="Morin E."/>
            <person name="Grigoriev I.V."/>
            <person name="Henrissat B."/>
            <person name="Lindahl B."/>
            <person name="Martin F."/>
        </authorList>
    </citation>
    <scope>NUCLEOTIDE SEQUENCE</scope>
    <source>
        <strain evidence="3">JB14</strain>
    </source>
</reference>
<dbReference type="EMBL" id="ML769580">
    <property type="protein sequence ID" value="KAE9393109.1"/>
    <property type="molecule type" value="Genomic_DNA"/>
</dbReference>
<dbReference type="Gene3D" id="3.40.50.300">
    <property type="entry name" value="P-loop containing nucleotide triphosphate hydrolases"/>
    <property type="match status" value="1"/>
</dbReference>
<dbReference type="InterPro" id="IPR056884">
    <property type="entry name" value="NPHP3-like_N"/>
</dbReference>
<accession>A0A6A4H4I1</accession>
<dbReference type="SUPFAM" id="SSF52540">
    <property type="entry name" value="P-loop containing nucleoside triphosphate hydrolases"/>
    <property type="match status" value="1"/>
</dbReference>
<dbReference type="Proteomes" id="UP000799118">
    <property type="component" value="Unassembled WGS sequence"/>
</dbReference>
<feature type="non-terminal residue" evidence="3">
    <location>
        <position position="1"/>
    </location>
</feature>
<dbReference type="AlphaFoldDB" id="A0A6A4H4I1"/>